<dbReference type="Gene3D" id="2.60.40.1240">
    <property type="match status" value="1"/>
</dbReference>
<accession>A0A0F8NDD8</accession>
<name>A0A0F8NDD8_METMZ</name>
<dbReference type="InterPro" id="IPR029050">
    <property type="entry name" value="Immunoprotect_excell_Ig-like"/>
</dbReference>
<dbReference type="EMBL" id="JJQA01000061">
    <property type="protein sequence ID" value="KKH17343.1"/>
    <property type="molecule type" value="Genomic_DNA"/>
</dbReference>
<proteinExistence type="predicted"/>
<evidence type="ECO:0000256" key="1">
    <source>
        <dbReference type="ARBA" id="ARBA00022729"/>
    </source>
</evidence>
<dbReference type="AlphaFoldDB" id="A0A0F8NDD8"/>
<evidence type="ECO:0000313" key="7">
    <source>
        <dbReference type="Proteomes" id="UP000034733"/>
    </source>
</evidence>
<dbReference type="Proteomes" id="UP000034064">
    <property type="component" value="Unassembled WGS sequence"/>
</dbReference>
<keyword evidence="1" id="KW-0732">Signal</keyword>
<organism evidence="2 7">
    <name type="scientific">Methanosarcina mazei</name>
    <name type="common">Methanosarcina frisia</name>
    <dbReference type="NCBI Taxonomy" id="2209"/>
    <lineage>
        <taxon>Archaea</taxon>
        <taxon>Methanobacteriati</taxon>
        <taxon>Methanobacteriota</taxon>
        <taxon>Stenosarchaea group</taxon>
        <taxon>Methanomicrobia</taxon>
        <taxon>Methanosarcinales</taxon>
        <taxon>Methanosarcinaceae</taxon>
        <taxon>Methanosarcina</taxon>
    </lineage>
</organism>
<evidence type="ECO:0000313" key="5">
    <source>
        <dbReference type="Proteomes" id="UP000033987"/>
    </source>
</evidence>
<evidence type="ECO:0000313" key="4">
    <source>
        <dbReference type="EMBL" id="KKH17343.1"/>
    </source>
</evidence>
<sequence length="199" mass="22417">MRYSTLFLMLILVFTSGCITENLSIGTSLSIGDTSTTEDDIEITVTEYKFVDYFEQKSIYNKVSKSYPPEGAKFLILYLKVTNVGAVETPSNTISVSMLSFDSSDTPKLLYAGNEIKANSNNIKYGVSDSYSDKIFYGLYMNTNDLFLTSDDNYNPKFKGYGKEYPNVTKEGWMAFSVPANIDLSETKLEIHGLKWIFN</sequence>
<dbReference type="EMBL" id="JJQC01000147">
    <property type="protein sequence ID" value="KKH17142.1"/>
    <property type="molecule type" value="Genomic_DNA"/>
</dbReference>
<dbReference type="PROSITE" id="PS51257">
    <property type="entry name" value="PROKAR_LIPOPROTEIN"/>
    <property type="match status" value="1"/>
</dbReference>
<dbReference type="Proteomes" id="UP000033987">
    <property type="component" value="Unassembled WGS sequence"/>
</dbReference>
<dbReference type="PATRIC" id="fig|2209.48.peg.2742"/>
<evidence type="ECO:0000313" key="3">
    <source>
        <dbReference type="EMBL" id="KKH17142.1"/>
    </source>
</evidence>
<gene>
    <name evidence="4" type="ORF">DU44_12740</name>
    <name evidence="2" type="ORF">DU48_11925</name>
    <name evidence="3" type="ORF">DU65_12995</name>
</gene>
<comment type="caution">
    <text evidence="2">The sequence shown here is derived from an EMBL/GenBank/DDBJ whole genome shotgun (WGS) entry which is preliminary data.</text>
</comment>
<evidence type="ECO:0000313" key="2">
    <source>
        <dbReference type="EMBL" id="KKH15826.1"/>
    </source>
</evidence>
<reference evidence="5 6" key="1">
    <citation type="journal article" date="2015" name="ISME J.">
        <title>Genomic and phenotypic differentiation among Methanosarcina mazei populations from Columbia River sediment.</title>
        <authorList>
            <person name="Youngblut N.D."/>
            <person name="Wirth J.S."/>
            <person name="Henriksen J.R."/>
            <person name="Smith M."/>
            <person name="Simon H."/>
            <person name="Metcalf W.W."/>
            <person name="Whitaker R.J."/>
        </authorList>
    </citation>
    <scope>NUCLEOTIDE SEQUENCE [LARGE SCALE GENOMIC DNA]</scope>
    <source>
        <strain evidence="4 6">1.F.A.1A.3</strain>
        <strain evidence="2 7">1.F.A.1B.3</strain>
        <strain evidence="3 5">1.F.A.1B.4</strain>
    </source>
</reference>
<evidence type="ECO:0008006" key="8">
    <source>
        <dbReference type="Google" id="ProtNLM"/>
    </source>
</evidence>
<dbReference type="Proteomes" id="UP000034733">
    <property type="component" value="Unassembled WGS sequence"/>
</dbReference>
<dbReference type="RefSeq" id="WP_048044874.1">
    <property type="nucleotide sequence ID" value="NZ_JJQA01000061.1"/>
</dbReference>
<evidence type="ECO:0000313" key="6">
    <source>
        <dbReference type="Proteomes" id="UP000034064"/>
    </source>
</evidence>
<protein>
    <recommendedName>
        <fullName evidence="8">DUF4352 domain-containing protein</fullName>
    </recommendedName>
</protein>
<dbReference type="EMBL" id="JJQB01000137">
    <property type="protein sequence ID" value="KKH15826.1"/>
    <property type="molecule type" value="Genomic_DNA"/>
</dbReference>